<feature type="transmembrane region" description="Helical" evidence="2">
    <location>
        <begin position="20"/>
        <end position="39"/>
    </location>
</feature>
<comment type="caution">
    <text evidence="3">The sequence shown here is derived from an EMBL/GenBank/DDBJ whole genome shotgun (WGS) entry which is preliminary data.</text>
</comment>
<reference evidence="3 4" key="1">
    <citation type="submission" date="2024-05" db="EMBL/GenBank/DDBJ databases">
        <title>Genome sequencing and assembly of Indian major carp, Cirrhinus mrigala (Hamilton, 1822).</title>
        <authorList>
            <person name="Mohindra V."/>
            <person name="Chowdhury L.M."/>
            <person name="Lal K."/>
            <person name="Jena J.K."/>
        </authorList>
    </citation>
    <scope>NUCLEOTIDE SEQUENCE [LARGE SCALE GENOMIC DNA]</scope>
    <source>
        <strain evidence="3">CM1030</strain>
        <tissue evidence="3">Blood</tissue>
    </source>
</reference>
<proteinExistence type="predicted"/>
<evidence type="ECO:0000256" key="1">
    <source>
        <dbReference type="SAM" id="MobiDB-lite"/>
    </source>
</evidence>
<accession>A0ABD0PKG5</accession>
<organism evidence="3 4">
    <name type="scientific">Cirrhinus mrigala</name>
    <name type="common">Mrigala</name>
    <dbReference type="NCBI Taxonomy" id="683832"/>
    <lineage>
        <taxon>Eukaryota</taxon>
        <taxon>Metazoa</taxon>
        <taxon>Chordata</taxon>
        <taxon>Craniata</taxon>
        <taxon>Vertebrata</taxon>
        <taxon>Euteleostomi</taxon>
        <taxon>Actinopterygii</taxon>
        <taxon>Neopterygii</taxon>
        <taxon>Teleostei</taxon>
        <taxon>Ostariophysi</taxon>
        <taxon>Cypriniformes</taxon>
        <taxon>Cyprinidae</taxon>
        <taxon>Labeoninae</taxon>
        <taxon>Labeonini</taxon>
        <taxon>Cirrhinus</taxon>
    </lineage>
</organism>
<keyword evidence="2" id="KW-0812">Transmembrane</keyword>
<protein>
    <submittedName>
        <fullName evidence="3">Uncharacterized protein</fullName>
    </submittedName>
</protein>
<evidence type="ECO:0000313" key="4">
    <source>
        <dbReference type="Proteomes" id="UP001529510"/>
    </source>
</evidence>
<feature type="region of interest" description="Disordered" evidence="1">
    <location>
        <begin position="47"/>
        <end position="77"/>
    </location>
</feature>
<evidence type="ECO:0000313" key="3">
    <source>
        <dbReference type="EMBL" id="KAL0173901.1"/>
    </source>
</evidence>
<keyword evidence="4" id="KW-1185">Reference proteome</keyword>
<dbReference type="Proteomes" id="UP001529510">
    <property type="component" value="Unassembled WGS sequence"/>
</dbReference>
<gene>
    <name evidence="3" type="ORF">M9458_029869</name>
</gene>
<keyword evidence="2" id="KW-0472">Membrane</keyword>
<feature type="non-terminal residue" evidence="3">
    <location>
        <position position="1"/>
    </location>
</feature>
<feature type="non-terminal residue" evidence="3">
    <location>
        <position position="77"/>
    </location>
</feature>
<keyword evidence="2" id="KW-1133">Transmembrane helix</keyword>
<name>A0ABD0PKG5_CIRMR</name>
<dbReference type="AlphaFoldDB" id="A0ABD0PKG5"/>
<sequence>HAVLTLSNLTASTPSSLAGIPLSTVLPVMAVAILSVWATHCTPESLSVHESAPVASSDHKSAPEPSSVHESVPEASP</sequence>
<dbReference type="EMBL" id="JAMKFB020000015">
    <property type="protein sequence ID" value="KAL0173901.1"/>
    <property type="molecule type" value="Genomic_DNA"/>
</dbReference>
<evidence type="ECO:0000256" key="2">
    <source>
        <dbReference type="SAM" id="Phobius"/>
    </source>
</evidence>